<reference evidence="2" key="1">
    <citation type="submission" date="2023-07" db="EMBL/GenBank/DDBJ databases">
        <title>A chromosome-level genome assembly of Lolium multiflorum.</title>
        <authorList>
            <person name="Chen Y."/>
            <person name="Copetti D."/>
            <person name="Kolliker R."/>
            <person name="Studer B."/>
        </authorList>
    </citation>
    <scope>NUCLEOTIDE SEQUENCE</scope>
    <source>
        <strain evidence="2">02402/16</strain>
        <tissue evidence="2">Leaf</tissue>
    </source>
</reference>
<organism evidence="2 3">
    <name type="scientific">Lolium multiflorum</name>
    <name type="common">Italian ryegrass</name>
    <name type="synonym">Lolium perenne subsp. multiflorum</name>
    <dbReference type="NCBI Taxonomy" id="4521"/>
    <lineage>
        <taxon>Eukaryota</taxon>
        <taxon>Viridiplantae</taxon>
        <taxon>Streptophyta</taxon>
        <taxon>Embryophyta</taxon>
        <taxon>Tracheophyta</taxon>
        <taxon>Spermatophyta</taxon>
        <taxon>Magnoliopsida</taxon>
        <taxon>Liliopsida</taxon>
        <taxon>Poales</taxon>
        <taxon>Poaceae</taxon>
        <taxon>BOP clade</taxon>
        <taxon>Pooideae</taxon>
        <taxon>Poodae</taxon>
        <taxon>Poeae</taxon>
        <taxon>Poeae Chloroplast Group 2 (Poeae type)</taxon>
        <taxon>Loliodinae</taxon>
        <taxon>Loliinae</taxon>
        <taxon>Lolium</taxon>
    </lineage>
</organism>
<dbReference type="Proteomes" id="UP001231189">
    <property type="component" value="Unassembled WGS sequence"/>
</dbReference>
<comment type="caution">
    <text evidence="2">The sequence shown here is derived from an EMBL/GenBank/DDBJ whole genome shotgun (WGS) entry which is preliminary data.</text>
</comment>
<accession>A0AAD8TEG3</accession>
<proteinExistence type="predicted"/>
<dbReference type="EMBL" id="JAUUTY010000002">
    <property type="protein sequence ID" value="KAK1680332.1"/>
    <property type="molecule type" value="Genomic_DNA"/>
</dbReference>
<feature type="coiled-coil region" evidence="1">
    <location>
        <begin position="26"/>
        <end position="60"/>
    </location>
</feature>
<evidence type="ECO:0000256" key="1">
    <source>
        <dbReference type="SAM" id="Coils"/>
    </source>
</evidence>
<sequence>MPTRGKEAAHFVENFHQRELEVDEQLVKVKELQQHWKDKVTELQQEADKIAAEILKKKDEEIDIDYVRTLVASAMKQQSKCVHFA</sequence>
<protein>
    <submittedName>
        <fullName evidence="2">Uncharacterized protein</fullName>
    </submittedName>
</protein>
<keyword evidence="1" id="KW-0175">Coiled coil</keyword>
<dbReference type="AlphaFoldDB" id="A0AAD8TEG3"/>
<name>A0AAD8TEG3_LOLMU</name>
<gene>
    <name evidence="2" type="ORF">QYE76_041180</name>
</gene>
<keyword evidence="3" id="KW-1185">Reference proteome</keyword>
<evidence type="ECO:0000313" key="2">
    <source>
        <dbReference type="EMBL" id="KAK1680332.1"/>
    </source>
</evidence>
<evidence type="ECO:0000313" key="3">
    <source>
        <dbReference type="Proteomes" id="UP001231189"/>
    </source>
</evidence>